<name>U2QNP5_9BACL</name>
<gene>
    <name evidence="1" type="ORF">HMPREF1983_00942</name>
</gene>
<evidence type="ECO:0000313" key="1">
    <source>
        <dbReference type="EMBL" id="ERK57839.1"/>
    </source>
</evidence>
<organism evidence="1 2">
    <name type="scientific">Gemella bergeri ATCC 700627</name>
    <dbReference type="NCBI Taxonomy" id="1321820"/>
    <lineage>
        <taxon>Bacteria</taxon>
        <taxon>Bacillati</taxon>
        <taxon>Bacillota</taxon>
        <taxon>Bacilli</taxon>
        <taxon>Bacillales</taxon>
        <taxon>Gemellaceae</taxon>
        <taxon>Gemella</taxon>
    </lineage>
</organism>
<evidence type="ECO:0000313" key="2">
    <source>
        <dbReference type="Proteomes" id="UP000016637"/>
    </source>
</evidence>
<comment type="caution">
    <text evidence="1">The sequence shown here is derived from an EMBL/GenBank/DDBJ whole genome shotgun (WGS) entry which is preliminary data.</text>
</comment>
<dbReference type="Proteomes" id="UP000016637">
    <property type="component" value="Unassembled WGS sequence"/>
</dbReference>
<sequence length="78" mass="9286">MFIKIVICWRNKRMIIIKGKPIEVIGMKCIKLDKETLCSNLYMLYENSEVETIEEFLEEVEGEDILATLDKFPWDKEK</sequence>
<protein>
    <submittedName>
        <fullName evidence="1">Uncharacterized protein</fullName>
    </submittedName>
</protein>
<dbReference type="HOGENOM" id="CLU_2616950_0_0_9"/>
<dbReference type="EMBL" id="AWVP01000059">
    <property type="protein sequence ID" value="ERK57839.1"/>
    <property type="molecule type" value="Genomic_DNA"/>
</dbReference>
<reference evidence="1 2" key="1">
    <citation type="submission" date="2013-08" db="EMBL/GenBank/DDBJ databases">
        <authorList>
            <person name="Weinstock G."/>
            <person name="Sodergren E."/>
            <person name="Wylie T."/>
            <person name="Fulton L."/>
            <person name="Fulton R."/>
            <person name="Fronick C."/>
            <person name="O'Laughlin M."/>
            <person name="Godfrey J."/>
            <person name="Miner T."/>
            <person name="Herter B."/>
            <person name="Appelbaum E."/>
            <person name="Cordes M."/>
            <person name="Lek S."/>
            <person name="Wollam A."/>
            <person name="Pepin K.H."/>
            <person name="Palsikar V.B."/>
            <person name="Mitreva M."/>
            <person name="Wilson R.K."/>
        </authorList>
    </citation>
    <scope>NUCLEOTIDE SEQUENCE [LARGE SCALE GENOMIC DNA]</scope>
    <source>
        <strain evidence="1 2">ATCC 700627</strain>
    </source>
</reference>
<dbReference type="AlphaFoldDB" id="U2QNP5"/>
<keyword evidence="2" id="KW-1185">Reference proteome</keyword>
<dbReference type="PATRIC" id="fig|1321820.3.peg.915"/>
<proteinExistence type="predicted"/>
<accession>U2QNP5</accession>